<comment type="similarity">
    <text evidence="1">Belongs to the LysR transcriptional regulatory family.</text>
</comment>
<evidence type="ECO:0000256" key="3">
    <source>
        <dbReference type="ARBA" id="ARBA00023125"/>
    </source>
</evidence>
<evidence type="ECO:0000313" key="6">
    <source>
        <dbReference type="EMBL" id="PWV71702.1"/>
    </source>
</evidence>
<dbReference type="PANTHER" id="PTHR30126">
    <property type="entry name" value="HTH-TYPE TRANSCRIPTIONAL REGULATOR"/>
    <property type="match status" value="1"/>
</dbReference>
<comment type="caution">
    <text evidence="6">The sequence shown here is derived from an EMBL/GenBank/DDBJ whole genome shotgun (WGS) entry which is preliminary data.</text>
</comment>
<proteinExistence type="inferred from homology"/>
<keyword evidence="3 6" id="KW-0238">DNA-binding</keyword>
<dbReference type="Proteomes" id="UP000246410">
    <property type="component" value="Unassembled WGS sequence"/>
</dbReference>
<keyword evidence="2" id="KW-0805">Transcription regulation</keyword>
<evidence type="ECO:0000259" key="5">
    <source>
        <dbReference type="PROSITE" id="PS50931"/>
    </source>
</evidence>
<reference evidence="6 7" key="1">
    <citation type="submission" date="2018-05" db="EMBL/GenBank/DDBJ databases">
        <title>Genomic Encyclopedia of Type Strains, Phase IV (KMG-IV): sequencing the most valuable type-strain genomes for metagenomic binning, comparative biology and taxonomic classification.</title>
        <authorList>
            <person name="Goeker M."/>
        </authorList>
    </citation>
    <scope>NUCLEOTIDE SEQUENCE [LARGE SCALE GENOMIC DNA]</scope>
    <source>
        <strain evidence="6 7">DSM 44717</strain>
    </source>
</reference>
<evidence type="ECO:0000256" key="2">
    <source>
        <dbReference type="ARBA" id="ARBA00023015"/>
    </source>
</evidence>
<protein>
    <submittedName>
        <fullName evidence="6">DNA-binding transcriptional LysR family regulator</fullName>
    </submittedName>
</protein>
<keyword evidence="7" id="KW-1185">Reference proteome</keyword>
<dbReference type="Pfam" id="PF00126">
    <property type="entry name" value="HTH_1"/>
    <property type="match status" value="1"/>
</dbReference>
<dbReference type="PROSITE" id="PS50931">
    <property type="entry name" value="HTH_LYSR"/>
    <property type="match status" value="1"/>
</dbReference>
<organism evidence="6 7">
    <name type="scientific">Nocardia neocaledoniensis</name>
    <dbReference type="NCBI Taxonomy" id="236511"/>
    <lineage>
        <taxon>Bacteria</taxon>
        <taxon>Bacillati</taxon>
        <taxon>Actinomycetota</taxon>
        <taxon>Actinomycetes</taxon>
        <taxon>Mycobacteriales</taxon>
        <taxon>Nocardiaceae</taxon>
        <taxon>Nocardia</taxon>
    </lineage>
</organism>
<dbReference type="PANTHER" id="PTHR30126:SF39">
    <property type="entry name" value="HTH-TYPE TRANSCRIPTIONAL REGULATOR CYSL"/>
    <property type="match status" value="1"/>
</dbReference>
<dbReference type="SUPFAM" id="SSF53850">
    <property type="entry name" value="Periplasmic binding protein-like II"/>
    <property type="match status" value="1"/>
</dbReference>
<dbReference type="Pfam" id="PF03466">
    <property type="entry name" value="LysR_substrate"/>
    <property type="match status" value="1"/>
</dbReference>
<keyword evidence="4" id="KW-0804">Transcription</keyword>
<dbReference type="InterPro" id="IPR036390">
    <property type="entry name" value="WH_DNA-bd_sf"/>
</dbReference>
<evidence type="ECO:0000256" key="1">
    <source>
        <dbReference type="ARBA" id="ARBA00009437"/>
    </source>
</evidence>
<sequence>MSLPPGTPDLEVLDLLVSVAELGSLGAAARRHGISQPAVGMRIGALERRLGLRLLDRGPTGSALTDAGSAVVELARPVLAAGGALMDGVSDLHRRTHASLRVMASKTIADHRIPQWLSALRKLRPELAMELDVANSQQVTAAIRDRTAELGFVEGPHSPAGLGSRVLVADELAVVVAPDHPWATRRRAITLRELGETPLLWREKGSGTRETVWSALEIHGTPARPAAELGSAAAILATARSGTAPAVVSRLIVAHELRAGTLHEVSLADSVTLTRKFRAIWHRRTPPSGPAADLVGLATRIEAARPTRRDRPAR</sequence>
<dbReference type="InterPro" id="IPR036388">
    <property type="entry name" value="WH-like_DNA-bd_sf"/>
</dbReference>
<dbReference type="Gene3D" id="3.40.190.290">
    <property type="match status" value="1"/>
</dbReference>
<dbReference type="SUPFAM" id="SSF46785">
    <property type="entry name" value="Winged helix' DNA-binding domain"/>
    <property type="match status" value="1"/>
</dbReference>
<dbReference type="InterPro" id="IPR005119">
    <property type="entry name" value="LysR_subst-bd"/>
</dbReference>
<evidence type="ECO:0000256" key="4">
    <source>
        <dbReference type="ARBA" id="ARBA00023163"/>
    </source>
</evidence>
<accession>A0A317N9P5</accession>
<dbReference type="EMBL" id="QGTL01000010">
    <property type="protein sequence ID" value="PWV71702.1"/>
    <property type="molecule type" value="Genomic_DNA"/>
</dbReference>
<dbReference type="GO" id="GO:0000976">
    <property type="term" value="F:transcription cis-regulatory region binding"/>
    <property type="evidence" value="ECO:0007669"/>
    <property type="project" value="TreeGrafter"/>
</dbReference>
<feature type="domain" description="HTH lysR-type" evidence="5">
    <location>
        <begin position="8"/>
        <end position="65"/>
    </location>
</feature>
<dbReference type="GO" id="GO:0003700">
    <property type="term" value="F:DNA-binding transcription factor activity"/>
    <property type="evidence" value="ECO:0007669"/>
    <property type="project" value="InterPro"/>
</dbReference>
<dbReference type="AlphaFoldDB" id="A0A317N9P5"/>
<name>A0A317N9P5_9NOCA</name>
<dbReference type="InterPro" id="IPR000847">
    <property type="entry name" value="LysR_HTH_N"/>
</dbReference>
<gene>
    <name evidence="6" type="ORF">DFR69_110186</name>
</gene>
<dbReference type="PRINTS" id="PR00039">
    <property type="entry name" value="HTHLYSR"/>
</dbReference>
<dbReference type="Gene3D" id="1.10.10.10">
    <property type="entry name" value="Winged helix-like DNA-binding domain superfamily/Winged helix DNA-binding domain"/>
    <property type="match status" value="1"/>
</dbReference>
<evidence type="ECO:0000313" key="7">
    <source>
        <dbReference type="Proteomes" id="UP000246410"/>
    </source>
</evidence>
<dbReference type="RefSeq" id="WP_110040025.1">
    <property type="nucleotide sequence ID" value="NZ_QGTL01000010.1"/>
</dbReference>